<keyword evidence="3" id="KW-1185">Reference proteome</keyword>
<proteinExistence type="inferred from homology"/>
<dbReference type="Pfam" id="PF06794">
    <property type="entry name" value="UPF0270"/>
    <property type="match status" value="1"/>
</dbReference>
<protein>
    <submittedName>
        <fullName evidence="2">YheU family protein</fullName>
    </submittedName>
</protein>
<evidence type="ECO:0000313" key="2">
    <source>
        <dbReference type="EMBL" id="QQD25486.1"/>
    </source>
</evidence>
<dbReference type="Gene3D" id="1.10.10.610">
    <property type="entry name" value="YehU-like"/>
    <property type="match status" value="1"/>
</dbReference>
<name>A0A9E8FMZ1_9GAMM</name>
<dbReference type="AlphaFoldDB" id="A0A9E8FMZ1"/>
<reference evidence="2 3" key="1">
    <citation type="submission" date="2019-11" db="EMBL/GenBank/DDBJ databases">
        <title>Venatorbacter sp. nov. a predator of Campylobacter and other Gram-negative bacteria.</title>
        <authorList>
            <person name="Saeedi A."/>
            <person name="Cummings N.J."/>
            <person name="Connerton I.F."/>
            <person name="Connerton P.L."/>
        </authorList>
    </citation>
    <scope>NUCLEOTIDE SEQUENCE [LARGE SCALE GENOMIC DNA]</scope>
    <source>
        <strain evidence="2">XL5</strain>
    </source>
</reference>
<evidence type="ECO:0000256" key="1">
    <source>
        <dbReference type="ARBA" id="ARBA00006450"/>
    </source>
</evidence>
<dbReference type="SUPFAM" id="SSF118001">
    <property type="entry name" value="YehU-like"/>
    <property type="match status" value="1"/>
</dbReference>
<dbReference type="KEGG" id="vcw:GJQ55_09180"/>
<dbReference type="Proteomes" id="UP000596074">
    <property type="component" value="Chromosome"/>
</dbReference>
<dbReference type="InterPro" id="IPR010648">
    <property type="entry name" value="UPF0270"/>
</dbReference>
<comment type="similarity">
    <text evidence="1">Belongs to the UPF0270 family.</text>
</comment>
<evidence type="ECO:0000313" key="3">
    <source>
        <dbReference type="Proteomes" id="UP000596074"/>
    </source>
</evidence>
<gene>
    <name evidence="2" type="ORF">GJQ55_09180</name>
</gene>
<accession>A0A9E8FMZ1</accession>
<dbReference type="InterPro" id="IPR036685">
    <property type="entry name" value="YehU-like_sf"/>
</dbReference>
<sequence length="81" mass="9166">MAIPYQQLSADALDGILEDFVTREGTDYGDYDYSLADKKAHVLAQLQRGDATLLFDPNSLTCHIEMTRTLRRQGWSGEQDE</sequence>
<dbReference type="EMBL" id="CP046056">
    <property type="protein sequence ID" value="QQD25486.1"/>
    <property type="molecule type" value="Genomic_DNA"/>
</dbReference>
<organism evidence="2 3">
    <name type="scientific">Venatoribacter cucullus</name>
    <dbReference type="NCBI Taxonomy" id="2661630"/>
    <lineage>
        <taxon>Bacteria</taxon>
        <taxon>Pseudomonadati</taxon>
        <taxon>Pseudomonadota</taxon>
        <taxon>Gammaproteobacteria</taxon>
        <taxon>Oceanospirillales</taxon>
        <taxon>Oceanospirillaceae</taxon>
        <taxon>Venatoribacter</taxon>
    </lineage>
</organism>